<accession>A0A3N1H0I5</accession>
<dbReference type="Pfam" id="PF20335">
    <property type="entry name" value="DUF6630"/>
    <property type="match status" value="1"/>
</dbReference>
<dbReference type="Proteomes" id="UP000268727">
    <property type="component" value="Unassembled WGS sequence"/>
</dbReference>
<comment type="caution">
    <text evidence="2">The sequence shown here is derived from an EMBL/GenBank/DDBJ whole genome shotgun (WGS) entry which is preliminary data.</text>
</comment>
<dbReference type="EMBL" id="RJKM01000001">
    <property type="protein sequence ID" value="ROP36008.1"/>
    <property type="molecule type" value="Genomic_DNA"/>
</dbReference>
<organism evidence="2 3">
    <name type="scientific">Saccharothrix texasensis</name>
    <dbReference type="NCBI Taxonomy" id="103734"/>
    <lineage>
        <taxon>Bacteria</taxon>
        <taxon>Bacillati</taxon>
        <taxon>Actinomycetota</taxon>
        <taxon>Actinomycetes</taxon>
        <taxon>Pseudonocardiales</taxon>
        <taxon>Pseudonocardiaceae</taxon>
        <taxon>Saccharothrix</taxon>
    </lineage>
</organism>
<reference evidence="2 3" key="1">
    <citation type="submission" date="2018-11" db="EMBL/GenBank/DDBJ databases">
        <title>Sequencing the genomes of 1000 actinobacteria strains.</title>
        <authorList>
            <person name="Klenk H.-P."/>
        </authorList>
    </citation>
    <scope>NUCLEOTIDE SEQUENCE [LARGE SCALE GENOMIC DNA]</scope>
    <source>
        <strain evidence="2 3">DSM 44231</strain>
    </source>
</reference>
<evidence type="ECO:0000259" key="1">
    <source>
        <dbReference type="Pfam" id="PF20335"/>
    </source>
</evidence>
<sequence>MSSTVRDALVALAALLAPDAPDVADRVTSAHDAPATYLRTHADRLDDRGIDEPLPELAWIALVDALTDHDLLAEVDWKEAAGEIVAQLRSLRSGPADPRAWDWFAGLAEDLPAYDFLERAGRELRATGTTLAVLDIESDCYPLVLLPNEHADTLRELATATGFTAGVLGEPAPPATPPPTS</sequence>
<feature type="domain" description="DUF6630" evidence="1">
    <location>
        <begin position="9"/>
        <end position="165"/>
    </location>
</feature>
<proteinExistence type="predicted"/>
<gene>
    <name evidence="2" type="ORF">EDD40_1268</name>
</gene>
<dbReference type="OrthoDB" id="4323369at2"/>
<keyword evidence="3" id="KW-1185">Reference proteome</keyword>
<dbReference type="InterPro" id="IPR046582">
    <property type="entry name" value="DUF6630"/>
</dbReference>
<dbReference type="AlphaFoldDB" id="A0A3N1H0I5"/>
<dbReference type="RefSeq" id="WP_123742058.1">
    <property type="nucleotide sequence ID" value="NZ_RJKM01000001.1"/>
</dbReference>
<name>A0A3N1H0I5_9PSEU</name>
<protein>
    <recommendedName>
        <fullName evidence="1">DUF6630 domain-containing protein</fullName>
    </recommendedName>
</protein>
<evidence type="ECO:0000313" key="3">
    <source>
        <dbReference type="Proteomes" id="UP000268727"/>
    </source>
</evidence>
<evidence type="ECO:0000313" key="2">
    <source>
        <dbReference type="EMBL" id="ROP36008.1"/>
    </source>
</evidence>